<feature type="domain" description="ABC transporter" evidence="7">
    <location>
        <begin position="5"/>
        <end position="230"/>
    </location>
</feature>
<dbReference type="GO" id="GO:0016887">
    <property type="term" value="F:ATP hydrolysis activity"/>
    <property type="evidence" value="ECO:0007669"/>
    <property type="project" value="InterPro"/>
</dbReference>
<dbReference type="PANTHER" id="PTHR42711">
    <property type="entry name" value="ABC TRANSPORTER ATP-BINDING PROTEIN"/>
    <property type="match status" value="1"/>
</dbReference>
<comment type="similarity">
    <text evidence="2">Belongs to the ABC transporter superfamily.</text>
</comment>
<dbReference type="InterPro" id="IPR003593">
    <property type="entry name" value="AAA+_ATPase"/>
</dbReference>
<sequence length="300" mass="33288">MSLVIETRSLTKSYGKSRGVEDVNLAVERGEVFGFIGPNGAGKSTTIRTLLGFLKPTSGSAKVLGYDVVEESREIHKRIGYLPADVSLYDDMTAGELLDLSARFHDVDGSEKIKELSSRLDLNLSKKFRSLSTGNKKKVGIIQTILHDPDLLIFDEPTSGLDPLVQNTFYEILRNEQGAGKTVFFSSHVLSEVQRLCNRVAIIREGRLVAVEELSEPGAAQYKSVRVRFRDPDVKPEFAGANSMEKTELGYKFMIQGDVNRLLGWLAGHEVEELTIEDPPLEEVFLNFYSGDDKTQGRGV</sequence>
<evidence type="ECO:0000313" key="8">
    <source>
        <dbReference type="EMBL" id="VEG75197.1"/>
    </source>
</evidence>
<evidence type="ECO:0000259" key="7">
    <source>
        <dbReference type="PROSITE" id="PS50893"/>
    </source>
</evidence>
<dbReference type="STRING" id="1278298.GCA_000428685_02011"/>
<evidence type="ECO:0000256" key="2">
    <source>
        <dbReference type="ARBA" id="ARBA00005417"/>
    </source>
</evidence>
<evidence type="ECO:0000256" key="4">
    <source>
        <dbReference type="ARBA" id="ARBA00022741"/>
    </source>
</evidence>
<dbReference type="EMBL" id="LR134363">
    <property type="protein sequence ID" value="VEG75197.1"/>
    <property type="molecule type" value="Genomic_DNA"/>
</dbReference>
<accession>A0A3S4U2Y1</accession>
<reference evidence="8 9" key="1">
    <citation type="submission" date="2018-12" db="EMBL/GenBank/DDBJ databases">
        <authorList>
            <consortium name="Pathogen Informatics"/>
        </authorList>
    </citation>
    <scope>NUCLEOTIDE SEQUENCE [LARGE SCALE GENOMIC DNA]</scope>
    <source>
        <strain evidence="8 9">NCTC11923</strain>
    </source>
</reference>
<dbReference type="Gene3D" id="3.40.50.300">
    <property type="entry name" value="P-loop containing nucleotide triphosphate hydrolases"/>
    <property type="match status" value="1"/>
</dbReference>
<proteinExistence type="inferred from homology"/>
<dbReference type="KEGG" id="asla:NCTC11923_01855"/>
<keyword evidence="6" id="KW-0046">Antibiotic resistance</keyword>
<keyword evidence="9" id="KW-1185">Reference proteome</keyword>
<dbReference type="CDD" id="cd03230">
    <property type="entry name" value="ABC_DR_subfamily_A"/>
    <property type="match status" value="1"/>
</dbReference>
<evidence type="ECO:0000256" key="5">
    <source>
        <dbReference type="ARBA" id="ARBA00022840"/>
    </source>
</evidence>
<comment type="subcellular location">
    <subcellularLocation>
        <location evidence="1">Cell membrane</location>
        <topology evidence="1">Peripheral membrane protein</topology>
    </subcellularLocation>
</comment>
<organism evidence="8 9">
    <name type="scientific">Actinomyces slackii</name>
    <dbReference type="NCBI Taxonomy" id="52774"/>
    <lineage>
        <taxon>Bacteria</taxon>
        <taxon>Bacillati</taxon>
        <taxon>Actinomycetota</taxon>
        <taxon>Actinomycetes</taxon>
        <taxon>Actinomycetales</taxon>
        <taxon>Actinomycetaceae</taxon>
        <taxon>Actinomyces</taxon>
    </lineage>
</organism>
<dbReference type="SMART" id="SM00382">
    <property type="entry name" value="AAA"/>
    <property type="match status" value="1"/>
</dbReference>
<dbReference type="GO" id="GO:0046677">
    <property type="term" value="P:response to antibiotic"/>
    <property type="evidence" value="ECO:0007669"/>
    <property type="project" value="UniProtKB-KW"/>
</dbReference>
<dbReference type="AlphaFoldDB" id="A0A3S4U2Y1"/>
<gene>
    <name evidence="8" type="primary">ybhF_3</name>
    <name evidence="8" type="ORF">NCTC11923_01855</name>
</gene>
<dbReference type="Pfam" id="PF00005">
    <property type="entry name" value="ABC_tran"/>
    <property type="match status" value="1"/>
</dbReference>
<dbReference type="PROSITE" id="PS50893">
    <property type="entry name" value="ABC_TRANSPORTER_2"/>
    <property type="match status" value="1"/>
</dbReference>
<name>A0A3S4U2Y1_9ACTO</name>
<evidence type="ECO:0000256" key="1">
    <source>
        <dbReference type="ARBA" id="ARBA00004202"/>
    </source>
</evidence>
<dbReference type="RefSeq" id="WP_026427032.1">
    <property type="nucleotide sequence ID" value="NZ_CBCRWE010000009.1"/>
</dbReference>
<keyword evidence="5 8" id="KW-0067">ATP-binding</keyword>
<dbReference type="GO" id="GO:0005886">
    <property type="term" value="C:plasma membrane"/>
    <property type="evidence" value="ECO:0007669"/>
    <property type="project" value="UniProtKB-SubCell"/>
</dbReference>
<evidence type="ECO:0000256" key="3">
    <source>
        <dbReference type="ARBA" id="ARBA00022448"/>
    </source>
</evidence>
<keyword evidence="3" id="KW-0813">Transport</keyword>
<evidence type="ECO:0000313" key="9">
    <source>
        <dbReference type="Proteomes" id="UP000276899"/>
    </source>
</evidence>
<dbReference type="Proteomes" id="UP000276899">
    <property type="component" value="Chromosome"/>
</dbReference>
<protein>
    <submittedName>
        <fullName evidence="8">Uncharacterized ABC transporter ATP-binding protein YbhF</fullName>
    </submittedName>
</protein>
<dbReference type="InterPro" id="IPR003439">
    <property type="entry name" value="ABC_transporter-like_ATP-bd"/>
</dbReference>
<keyword evidence="4" id="KW-0547">Nucleotide-binding</keyword>
<dbReference type="SUPFAM" id="SSF52540">
    <property type="entry name" value="P-loop containing nucleoside triphosphate hydrolases"/>
    <property type="match status" value="1"/>
</dbReference>
<evidence type="ECO:0000256" key="6">
    <source>
        <dbReference type="ARBA" id="ARBA00023251"/>
    </source>
</evidence>
<dbReference type="InterPro" id="IPR050763">
    <property type="entry name" value="ABC_transporter_ATP-binding"/>
</dbReference>
<dbReference type="PANTHER" id="PTHR42711:SF5">
    <property type="entry name" value="ABC TRANSPORTER ATP-BINDING PROTEIN NATA"/>
    <property type="match status" value="1"/>
</dbReference>
<dbReference type="GO" id="GO:0005524">
    <property type="term" value="F:ATP binding"/>
    <property type="evidence" value="ECO:0007669"/>
    <property type="project" value="UniProtKB-KW"/>
</dbReference>
<dbReference type="InterPro" id="IPR027417">
    <property type="entry name" value="P-loop_NTPase"/>
</dbReference>